<evidence type="ECO:0000313" key="4">
    <source>
        <dbReference type="Proteomes" id="UP000320176"/>
    </source>
</evidence>
<dbReference type="SUPFAM" id="SSF50715">
    <property type="entry name" value="Ribosomal protein L25-like"/>
    <property type="match status" value="1"/>
</dbReference>
<dbReference type="InterPro" id="IPR037121">
    <property type="entry name" value="Ribosomal_bL25_C"/>
</dbReference>
<evidence type="ECO:0000259" key="2">
    <source>
        <dbReference type="Pfam" id="PF14693"/>
    </source>
</evidence>
<dbReference type="GO" id="GO:0005840">
    <property type="term" value="C:ribosome"/>
    <property type="evidence" value="ECO:0007669"/>
    <property type="project" value="UniProtKB-KW"/>
</dbReference>
<accession>A0A5C6A401</accession>
<gene>
    <name evidence="3" type="ORF">Pla52n_58270</name>
</gene>
<organism evidence="3 4">
    <name type="scientific">Stieleria varia</name>
    <dbReference type="NCBI Taxonomy" id="2528005"/>
    <lineage>
        <taxon>Bacteria</taxon>
        <taxon>Pseudomonadati</taxon>
        <taxon>Planctomycetota</taxon>
        <taxon>Planctomycetia</taxon>
        <taxon>Pirellulales</taxon>
        <taxon>Pirellulaceae</taxon>
        <taxon>Stieleria</taxon>
    </lineage>
</organism>
<dbReference type="Pfam" id="PF14693">
    <property type="entry name" value="Ribosomal_TL5_C"/>
    <property type="match status" value="1"/>
</dbReference>
<keyword evidence="4" id="KW-1185">Reference proteome</keyword>
<feature type="domain" description="Large ribosomal subunit protein bL25 beta" evidence="2">
    <location>
        <begin position="7"/>
        <end position="84"/>
    </location>
</feature>
<dbReference type="Proteomes" id="UP000320176">
    <property type="component" value="Unassembled WGS sequence"/>
</dbReference>
<dbReference type="InterPro" id="IPR020057">
    <property type="entry name" value="Ribosomal_bL25_b-dom"/>
</dbReference>
<reference evidence="3 4" key="1">
    <citation type="submission" date="2019-02" db="EMBL/GenBank/DDBJ databases">
        <title>Deep-cultivation of Planctomycetes and their phenomic and genomic characterization uncovers novel biology.</title>
        <authorList>
            <person name="Wiegand S."/>
            <person name="Jogler M."/>
            <person name="Boedeker C."/>
            <person name="Pinto D."/>
            <person name="Vollmers J."/>
            <person name="Rivas-Marin E."/>
            <person name="Kohn T."/>
            <person name="Peeters S.H."/>
            <person name="Heuer A."/>
            <person name="Rast P."/>
            <person name="Oberbeckmann S."/>
            <person name="Bunk B."/>
            <person name="Jeske O."/>
            <person name="Meyerdierks A."/>
            <person name="Storesund J.E."/>
            <person name="Kallscheuer N."/>
            <person name="Luecker S."/>
            <person name="Lage O.M."/>
            <person name="Pohl T."/>
            <person name="Merkel B.J."/>
            <person name="Hornburger P."/>
            <person name="Mueller R.-W."/>
            <person name="Bruemmer F."/>
            <person name="Labrenz M."/>
            <person name="Spormann A.M."/>
            <person name="Op Den Camp H."/>
            <person name="Overmann J."/>
            <person name="Amann R."/>
            <person name="Jetten M.S.M."/>
            <person name="Mascher T."/>
            <person name="Medema M.H."/>
            <person name="Devos D.P."/>
            <person name="Kaster A.-K."/>
            <person name="Ovreas L."/>
            <person name="Rohde M."/>
            <person name="Galperin M.Y."/>
            <person name="Jogler C."/>
        </authorList>
    </citation>
    <scope>NUCLEOTIDE SEQUENCE [LARGE SCALE GENOMIC DNA]</scope>
    <source>
        <strain evidence="3 4">Pla52n</strain>
    </source>
</reference>
<comment type="caution">
    <text evidence="3">The sequence shown here is derived from an EMBL/GenBank/DDBJ whole genome shotgun (WGS) entry which is preliminary data.</text>
</comment>
<sequence length="104" mass="11792">MSFVQRELPIKITFSSAVKRPKKLQQHIKRVWIAGPEDFMPEELELDADDVASGGVMLVEDLLLPEDCEVVDRRGNDPVVTVPKASKDKHHGRGRRDGHDDYDD</sequence>
<name>A0A5C6A401_9BACT</name>
<feature type="compositionally biased region" description="Basic and acidic residues" evidence="1">
    <location>
        <begin position="95"/>
        <end position="104"/>
    </location>
</feature>
<protein>
    <submittedName>
        <fullName evidence="3">50S ribosomal protein L25/general stress protein Ctc</fullName>
    </submittedName>
</protein>
<evidence type="ECO:0000256" key="1">
    <source>
        <dbReference type="SAM" id="MobiDB-lite"/>
    </source>
</evidence>
<keyword evidence="3" id="KW-0689">Ribosomal protein</keyword>
<dbReference type="Gene3D" id="2.170.120.20">
    <property type="entry name" value="Ribosomal protein L25, beta domain"/>
    <property type="match status" value="1"/>
</dbReference>
<keyword evidence="3" id="KW-0687">Ribonucleoprotein</keyword>
<dbReference type="RefSeq" id="WP_146522781.1">
    <property type="nucleotide sequence ID" value="NZ_CP151726.1"/>
</dbReference>
<evidence type="ECO:0000313" key="3">
    <source>
        <dbReference type="EMBL" id="TWT93998.1"/>
    </source>
</evidence>
<feature type="region of interest" description="Disordered" evidence="1">
    <location>
        <begin position="74"/>
        <end position="104"/>
    </location>
</feature>
<dbReference type="EMBL" id="SJPN01000008">
    <property type="protein sequence ID" value="TWT93998.1"/>
    <property type="molecule type" value="Genomic_DNA"/>
</dbReference>
<dbReference type="InterPro" id="IPR011035">
    <property type="entry name" value="Ribosomal_bL25/Gln-tRNA_synth"/>
</dbReference>
<dbReference type="GO" id="GO:0006412">
    <property type="term" value="P:translation"/>
    <property type="evidence" value="ECO:0007669"/>
    <property type="project" value="InterPro"/>
</dbReference>
<proteinExistence type="predicted"/>
<dbReference type="OrthoDB" id="290270at2"/>
<dbReference type="AlphaFoldDB" id="A0A5C6A401"/>